<reference evidence="1 2" key="1">
    <citation type="submission" date="2019-08" db="EMBL/GenBank/DDBJ databases">
        <title>Whole genome sequencing of chitin degrading bacteria Chitinophaga pinensis YS16.</title>
        <authorList>
            <person name="Singh R.P."/>
            <person name="Manchanda G."/>
            <person name="Maurya I.K."/>
            <person name="Joshi N.K."/>
            <person name="Srivastava A.K."/>
        </authorList>
    </citation>
    <scope>NUCLEOTIDE SEQUENCE [LARGE SCALE GENOMIC DNA]</scope>
    <source>
        <strain evidence="1 2">YS-16</strain>
    </source>
</reference>
<dbReference type="AlphaFoldDB" id="A0A5C6LUR8"/>
<gene>
    <name evidence="1" type="ORF">FEF09_12955</name>
</gene>
<evidence type="ECO:0000313" key="2">
    <source>
        <dbReference type="Proteomes" id="UP000318815"/>
    </source>
</evidence>
<name>A0A5C6LUR8_9BACT</name>
<dbReference type="OrthoDB" id="657403at2"/>
<proteinExistence type="predicted"/>
<dbReference type="EMBL" id="VOHS01000010">
    <property type="protein sequence ID" value="TWW00240.1"/>
    <property type="molecule type" value="Genomic_DNA"/>
</dbReference>
<organism evidence="1 2">
    <name type="scientific">Chitinophaga pinensis</name>
    <dbReference type="NCBI Taxonomy" id="79329"/>
    <lineage>
        <taxon>Bacteria</taxon>
        <taxon>Pseudomonadati</taxon>
        <taxon>Bacteroidota</taxon>
        <taxon>Chitinophagia</taxon>
        <taxon>Chitinophagales</taxon>
        <taxon>Chitinophagaceae</taxon>
        <taxon>Chitinophaga</taxon>
    </lineage>
</organism>
<evidence type="ECO:0000313" key="1">
    <source>
        <dbReference type="EMBL" id="TWW00240.1"/>
    </source>
</evidence>
<sequence length="139" mass="16106">MKSRQTISLRALLLLIVFLMNTAVGFACALESGLWTDRHHDMHQMHDMQDMHAKHQLHHAPKKSSHRCCGDGMIRFELLDKTQSHHDDIKWLPLQAVLFPVRWLSVSPVSRSATPHRYVILHQHPPPIDIRVSIQSFQI</sequence>
<accession>A0A5C6LUR8</accession>
<comment type="caution">
    <text evidence="1">The sequence shown here is derived from an EMBL/GenBank/DDBJ whole genome shotgun (WGS) entry which is preliminary data.</text>
</comment>
<keyword evidence="2" id="KW-1185">Reference proteome</keyword>
<dbReference type="RefSeq" id="WP_146305500.1">
    <property type="nucleotide sequence ID" value="NZ_VOHS01000010.1"/>
</dbReference>
<dbReference type="Proteomes" id="UP000318815">
    <property type="component" value="Unassembled WGS sequence"/>
</dbReference>
<protein>
    <submittedName>
        <fullName evidence="1">Uncharacterized protein</fullName>
    </submittedName>
</protein>
<dbReference type="PROSITE" id="PS51257">
    <property type="entry name" value="PROKAR_LIPOPROTEIN"/>
    <property type="match status" value="1"/>
</dbReference>